<gene>
    <name evidence="2" type="ORF">ACFQY8_05655</name>
</gene>
<dbReference type="RefSeq" id="WP_377938919.1">
    <property type="nucleotide sequence ID" value="NZ_JBHTHQ010000021.1"/>
</dbReference>
<feature type="transmembrane region" description="Helical" evidence="1">
    <location>
        <begin position="81"/>
        <end position="99"/>
    </location>
</feature>
<sequence length="166" mass="18456">MSAKREIQPRGFTVGLALVDFLPVIIFSIMFAILAYRLHLVVFTMGTVLVAFAGLLKATWKLIVAMTGKNIVWMNLQMRTTMPLGFLLILSEIIAQSAVYRTLNIVFVFAHISLASWIFIVLGCVAMIAMSVFAFTLDKNDTQSNWIEQITNTCGQLCFLLAVICA</sequence>
<evidence type="ECO:0000313" key="3">
    <source>
        <dbReference type="Proteomes" id="UP001597036"/>
    </source>
</evidence>
<comment type="caution">
    <text evidence="2">The sequence shown here is derived from an EMBL/GenBank/DDBJ whole genome shotgun (WGS) entry which is preliminary data.</text>
</comment>
<protein>
    <submittedName>
        <fullName evidence="2">Uncharacterized protein</fullName>
    </submittedName>
</protein>
<proteinExistence type="predicted"/>
<feature type="transmembrane region" description="Helical" evidence="1">
    <location>
        <begin position="40"/>
        <end position="60"/>
    </location>
</feature>
<feature type="transmembrane region" description="Helical" evidence="1">
    <location>
        <begin position="12"/>
        <end position="34"/>
    </location>
</feature>
<evidence type="ECO:0000313" key="2">
    <source>
        <dbReference type="EMBL" id="MFD0705226.1"/>
    </source>
</evidence>
<keyword evidence="1" id="KW-1133">Transmembrane helix</keyword>
<dbReference type="Proteomes" id="UP001597036">
    <property type="component" value="Unassembled WGS sequence"/>
</dbReference>
<name>A0ABW2Y636_9BIFI</name>
<feature type="transmembrane region" description="Helical" evidence="1">
    <location>
        <begin position="105"/>
        <end position="135"/>
    </location>
</feature>
<dbReference type="EMBL" id="JBHTHQ010000021">
    <property type="protein sequence ID" value="MFD0705226.1"/>
    <property type="molecule type" value="Genomic_DNA"/>
</dbReference>
<keyword evidence="1" id="KW-0812">Transmembrane</keyword>
<reference evidence="3" key="1">
    <citation type="journal article" date="2019" name="Int. J. Syst. Evol. Microbiol.">
        <title>The Global Catalogue of Microorganisms (GCM) 10K type strain sequencing project: providing services to taxonomists for standard genome sequencing and annotation.</title>
        <authorList>
            <consortium name="The Broad Institute Genomics Platform"/>
            <consortium name="The Broad Institute Genome Sequencing Center for Infectious Disease"/>
            <person name="Wu L."/>
            <person name="Ma J."/>
        </authorList>
    </citation>
    <scope>NUCLEOTIDE SEQUENCE [LARGE SCALE GENOMIC DNA]</scope>
    <source>
        <strain evidence="3">CCM 8604</strain>
    </source>
</reference>
<evidence type="ECO:0000256" key="1">
    <source>
        <dbReference type="SAM" id="Phobius"/>
    </source>
</evidence>
<organism evidence="2 3">
    <name type="scientific">Alloscardovia venturai</name>
    <dbReference type="NCBI Taxonomy" id="1769421"/>
    <lineage>
        <taxon>Bacteria</taxon>
        <taxon>Bacillati</taxon>
        <taxon>Actinomycetota</taxon>
        <taxon>Actinomycetes</taxon>
        <taxon>Bifidobacteriales</taxon>
        <taxon>Bifidobacteriaceae</taxon>
        <taxon>Alloscardovia</taxon>
    </lineage>
</organism>
<keyword evidence="3" id="KW-1185">Reference proteome</keyword>
<accession>A0ABW2Y636</accession>
<keyword evidence="1" id="KW-0472">Membrane</keyword>